<dbReference type="AlphaFoldDB" id="A0A8J7DNN5"/>
<accession>A0A8J7DNN5</accession>
<dbReference type="InterPro" id="IPR001977">
    <property type="entry name" value="Depp_CoAkinase"/>
</dbReference>
<comment type="pathway">
    <text evidence="3">Cofactor biosynthesis; coenzyme A biosynthesis; CoA from (R)-pantothenate: step 5/5.</text>
</comment>
<evidence type="ECO:0000313" key="5">
    <source>
        <dbReference type="EMBL" id="MBE9114909.1"/>
    </source>
</evidence>
<dbReference type="InterPro" id="IPR027417">
    <property type="entry name" value="P-loop_NTPase"/>
</dbReference>
<comment type="function">
    <text evidence="3">Catalyzes the phosphorylation of the 3'-hydroxyl group of dephosphocoenzyme A to form coenzyme A.</text>
</comment>
<dbReference type="UniPathway" id="UPA00241">
    <property type="reaction ID" value="UER00356"/>
</dbReference>
<evidence type="ECO:0000313" key="6">
    <source>
        <dbReference type="Proteomes" id="UP000654482"/>
    </source>
</evidence>
<evidence type="ECO:0000256" key="3">
    <source>
        <dbReference type="HAMAP-Rule" id="MF_00376"/>
    </source>
</evidence>
<sequence>MTANSPLKIGLTGGISTGKTTVSRYFAEAYQLPILDADVYAREAVQFGSRGLQAIAERYGRDILLPDGTLNRAGLGKIIFNDLGEKHWVEGLIHPFVRDRALTELERLDATIVVLAIPLLFEAKMTDLVDRVWVVSCSPQQQLKRLMARDRLFPQQAQARIDNQMPLEQKIALADRVLDNSSTVPALLKQVDRALQFIHNEQ</sequence>
<dbReference type="EMBL" id="JADEWZ010000003">
    <property type="protein sequence ID" value="MBE9114909.1"/>
    <property type="molecule type" value="Genomic_DNA"/>
</dbReference>
<comment type="similarity">
    <text evidence="3">Belongs to the CoaE family.</text>
</comment>
<evidence type="ECO:0000256" key="1">
    <source>
        <dbReference type="ARBA" id="ARBA00022741"/>
    </source>
</evidence>
<dbReference type="CDD" id="cd02022">
    <property type="entry name" value="DPCK"/>
    <property type="match status" value="1"/>
</dbReference>
<dbReference type="EC" id="2.7.1.24" evidence="3 4"/>
<name>A0A8J7DNN5_9CYAN</name>
<keyword evidence="6" id="KW-1185">Reference proteome</keyword>
<dbReference type="Gene3D" id="3.40.50.300">
    <property type="entry name" value="P-loop containing nucleotide triphosphate hydrolases"/>
    <property type="match status" value="1"/>
</dbReference>
<protein>
    <recommendedName>
        <fullName evidence="3 4">Dephospho-CoA kinase</fullName>
        <ecNumber evidence="3 4">2.7.1.24</ecNumber>
    </recommendedName>
    <alternativeName>
        <fullName evidence="3">Dephosphocoenzyme A kinase</fullName>
    </alternativeName>
</protein>
<dbReference type="GO" id="GO:0005737">
    <property type="term" value="C:cytoplasm"/>
    <property type="evidence" value="ECO:0007669"/>
    <property type="project" value="UniProtKB-SubCell"/>
</dbReference>
<dbReference type="PANTHER" id="PTHR10695">
    <property type="entry name" value="DEPHOSPHO-COA KINASE-RELATED"/>
    <property type="match status" value="1"/>
</dbReference>
<reference evidence="5" key="1">
    <citation type="submission" date="2020-10" db="EMBL/GenBank/DDBJ databases">
        <authorList>
            <person name="Castelo-Branco R."/>
            <person name="Eusebio N."/>
            <person name="Adriana R."/>
            <person name="Vieira A."/>
            <person name="Brugerolle De Fraissinette N."/>
            <person name="Rezende De Castro R."/>
            <person name="Schneider M.P."/>
            <person name="Vasconcelos V."/>
            <person name="Leao P.N."/>
        </authorList>
    </citation>
    <scope>NUCLEOTIDE SEQUENCE</scope>
    <source>
        <strain evidence="5">LEGE 07157</strain>
    </source>
</reference>
<dbReference type="RefSeq" id="WP_194027990.1">
    <property type="nucleotide sequence ID" value="NZ_JADEWZ010000003.1"/>
</dbReference>
<proteinExistence type="inferred from homology"/>
<dbReference type="HAMAP" id="MF_00376">
    <property type="entry name" value="Dephospho_CoA_kinase"/>
    <property type="match status" value="1"/>
</dbReference>
<comment type="catalytic activity">
    <reaction evidence="3">
        <text>3'-dephospho-CoA + ATP = ADP + CoA + H(+)</text>
        <dbReference type="Rhea" id="RHEA:18245"/>
        <dbReference type="ChEBI" id="CHEBI:15378"/>
        <dbReference type="ChEBI" id="CHEBI:30616"/>
        <dbReference type="ChEBI" id="CHEBI:57287"/>
        <dbReference type="ChEBI" id="CHEBI:57328"/>
        <dbReference type="ChEBI" id="CHEBI:456216"/>
        <dbReference type="EC" id="2.7.1.24"/>
    </reaction>
</comment>
<keyword evidence="3" id="KW-0173">Coenzyme A biosynthesis</keyword>
<dbReference type="Proteomes" id="UP000654482">
    <property type="component" value="Unassembled WGS sequence"/>
</dbReference>
<keyword evidence="3 5" id="KW-0808">Transferase</keyword>
<dbReference type="PROSITE" id="PS51219">
    <property type="entry name" value="DPCK"/>
    <property type="match status" value="1"/>
</dbReference>
<comment type="caution">
    <text evidence="5">The sequence shown here is derived from an EMBL/GenBank/DDBJ whole genome shotgun (WGS) entry which is preliminary data.</text>
</comment>
<dbReference type="GO" id="GO:0005524">
    <property type="term" value="F:ATP binding"/>
    <property type="evidence" value="ECO:0007669"/>
    <property type="project" value="UniProtKB-UniRule"/>
</dbReference>
<dbReference type="PANTHER" id="PTHR10695:SF46">
    <property type="entry name" value="BIFUNCTIONAL COENZYME A SYNTHASE-RELATED"/>
    <property type="match status" value="1"/>
</dbReference>
<dbReference type="NCBIfam" id="TIGR00152">
    <property type="entry name" value="dephospho-CoA kinase"/>
    <property type="match status" value="1"/>
</dbReference>
<dbReference type="GO" id="GO:0004140">
    <property type="term" value="F:dephospho-CoA kinase activity"/>
    <property type="evidence" value="ECO:0007669"/>
    <property type="project" value="UniProtKB-UniRule"/>
</dbReference>
<keyword evidence="3" id="KW-0963">Cytoplasm</keyword>
<feature type="binding site" evidence="3">
    <location>
        <begin position="16"/>
        <end position="21"/>
    </location>
    <ligand>
        <name>ATP</name>
        <dbReference type="ChEBI" id="CHEBI:30616"/>
    </ligand>
</feature>
<dbReference type="SUPFAM" id="SSF52540">
    <property type="entry name" value="P-loop containing nucleoside triphosphate hydrolases"/>
    <property type="match status" value="1"/>
</dbReference>
<evidence type="ECO:0000256" key="2">
    <source>
        <dbReference type="ARBA" id="ARBA00022840"/>
    </source>
</evidence>
<dbReference type="GO" id="GO:0015937">
    <property type="term" value="P:coenzyme A biosynthetic process"/>
    <property type="evidence" value="ECO:0007669"/>
    <property type="project" value="UniProtKB-UniRule"/>
</dbReference>
<evidence type="ECO:0000256" key="4">
    <source>
        <dbReference type="NCBIfam" id="TIGR00152"/>
    </source>
</evidence>
<keyword evidence="2 3" id="KW-0067">ATP-binding</keyword>
<dbReference type="Pfam" id="PF01121">
    <property type="entry name" value="CoaE"/>
    <property type="match status" value="1"/>
</dbReference>
<organism evidence="5 6">
    <name type="scientific">Lusitaniella coriacea LEGE 07157</name>
    <dbReference type="NCBI Taxonomy" id="945747"/>
    <lineage>
        <taxon>Bacteria</taxon>
        <taxon>Bacillati</taxon>
        <taxon>Cyanobacteriota</taxon>
        <taxon>Cyanophyceae</taxon>
        <taxon>Spirulinales</taxon>
        <taxon>Lusitaniellaceae</taxon>
        <taxon>Lusitaniella</taxon>
    </lineage>
</organism>
<keyword evidence="3 5" id="KW-0418">Kinase</keyword>
<gene>
    <name evidence="3" type="primary">coaE</name>
    <name evidence="5" type="ORF">IQ249_03260</name>
</gene>
<keyword evidence="1 3" id="KW-0547">Nucleotide-binding</keyword>
<comment type="subcellular location">
    <subcellularLocation>
        <location evidence="3">Cytoplasm</location>
    </subcellularLocation>
</comment>